<name>A0A9J6P1S7_9CLOT</name>
<feature type="transmembrane region" description="Helical" evidence="1">
    <location>
        <begin position="92"/>
        <end position="122"/>
    </location>
</feature>
<feature type="transmembrane region" description="Helical" evidence="1">
    <location>
        <begin position="143"/>
        <end position="167"/>
    </location>
</feature>
<keyword evidence="1" id="KW-0472">Membrane</keyword>
<reference evidence="3" key="1">
    <citation type="journal article" date="2021" name="mSystems">
        <title>Bacteria and Archaea Synergistically Convert Glycine Betaine to Biogenic Methane in the Formosa Cold Seep of the South China Sea.</title>
        <authorList>
            <person name="Li L."/>
            <person name="Zhang W."/>
            <person name="Zhang S."/>
            <person name="Song L."/>
            <person name="Sun Q."/>
            <person name="Zhang H."/>
            <person name="Xiang H."/>
            <person name="Dong X."/>
        </authorList>
    </citation>
    <scope>NUCLEOTIDE SEQUENCE</scope>
    <source>
        <strain evidence="3">ZWT</strain>
    </source>
</reference>
<evidence type="ECO:0000313" key="3">
    <source>
        <dbReference type="EMBL" id="MCM1990348.1"/>
    </source>
</evidence>
<gene>
    <name evidence="3" type="ORF">KDK92_11435</name>
</gene>
<evidence type="ECO:0000256" key="1">
    <source>
        <dbReference type="SAM" id="Phobius"/>
    </source>
</evidence>
<keyword evidence="4" id="KW-1185">Reference proteome</keyword>
<sequence>MNLDILNLDLLSIVIILLCIIPLMKGILYKYSPDNFKREIIGIVKIISFCIGLLSGFYLCKKFILYDTYSFFSDYLSNLVGEFQTIFGQNPILLYLGLAPIIAIIISFIVFKILNILLMAFLYPVFDVFHKWVLKRGTFIRRVLGFLLSIPKAVFYPIIFCMIIHFYSLSYSNEKLDNIIFNSTVNDLISEKIIIPITSNELVNHIPNIVSESLKIDINQVEDAFTENLTIYYNGVTLDEGIKSNKAIYELTSMLCQDSETDKEKAFIIYSWITENLIYDEDKANNIINDNFNDKSGAIPTFESRKGICFDFACLYTAMAKEVGLKVRIITGKGYSGEVWVEHSWNEVYIEEKNEWIKIDTTFGLSGNYFDNLTFNLDHIDRKVIGEWN</sequence>
<accession>A0A9J6P1S7</accession>
<protein>
    <submittedName>
        <fullName evidence="3">Transglutaminase domain-containing protein</fullName>
    </submittedName>
</protein>
<dbReference type="SUPFAM" id="SSF54001">
    <property type="entry name" value="Cysteine proteinases"/>
    <property type="match status" value="1"/>
</dbReference>
<feature type="transmembrane region" description="Helical" evidence="1">
    <location>
        <begin position="6"/>
        <end position="28"/>
    </location>
</feature>
<dbReference type="Proteomes" id="UP001056429">
    <property type="component" value="Unassembled WGS sequence"/>
</dbReference>
<proteinExistence type="predicted"/>
<dbReference type="Gene3D" id="3.10.620.30">
    <property type="match status" value="1"/>
</dbReference>
<dbReference type="EMBL" id="JAGSOJ010000002">
    <property type="protein sequence ID" value="MCM1990348.1"/>
    <property type="molecule type" value="Genomic_DNA"/>
</dbReference>
<dbReference type="SMART" id="SM00460">
    <property type="entry name" value="TGc"/>
    <property type="match status" value="1"/>
</dbReference>
<reference evidence="3" key="2">
    <citation type="submission" date="2021-04" db="EMBL/GenBank/DDBJ databases">
        <authorList>
            <person name="Dong X."/>
        </authorList>
    </citation>
    <scope>NUCLEOTIDE SEQUENCE</scope>
    <source>
        <strain evidence="3">ZWT</strain>
    </source>
</reference>
<dbReference type="AlphaFoldDB" id="A0A9J6P1S7"/>
<dbReference type="InterPro" id="IPR002931">
    <property type="entry name" value="Transglutaminase-like"/>
</dbReference>
<feature type="domain" description="Transglutaminase-like" evidence="2">
    <location>
        <begin position="301"/>
        <end position="363"/>
    </location>
</feature>
<evidence type="ECO:0000259" key="2">
    <source>
        <dbReference type="SMART" id="SM00460"/>
    </source>
</evidence>
<dbReference type="InterPro" id="IPR038765">
    <property type="entry name" value="Papain-like_cys_pep_sf"/>
</dbReference>
<evidence type="ECO:0000313" key="4">
    <source>
        <dbReference type="Proteomes" id="UP001056429"/>
    </source>
</evidence>
<organism evidence="3 4">
    <name type="scientific">Oceanirhabdus seepicola</name>
    <dbReference type="NCBI Taxonomy" id="2828781"/>
    <lineage>
        <taxon>Bacteria</taxon>
        <taxon>Bacillati</taxon>
        <taxon>Bacillota</taxon>
        <taxon>Clostridia</taxon>
        <taxon>Eubacteriales</taxon>
        <taxon>Clostridiaceae</taxon>
        <taxon>Oceanirhabdus</taxon>
    </lineage>
</organism>
<keyword evidence="1" id="KW-0812">Transmembrane</keyword>
<keyword evidence="1" id="KW-1133">Transmembrane helix</keyword>
<comment type="caution">
    <text evidence="3">The sequence shown here is derived from an EMBL/GenBank/DDBJ whole genome shotgun (WGS) entry which is preliminary data.</text>
</comment>
<dbReference type="RefSeq" id="WP_250859385.1">
    <property type="nucleotide sequence ID" value="NZ_JAGSOJ010000002.1"/>
</dbReference>
<dbReference type="Pfam" id="PF01841">
    <property type="entry name" value="Transglut_core"/>
    <property type="match status" value="1"/>
</dbReference>
<dbReference type="PANTHER" id="PTHR33490">
    <property type="entry name" value="BLR5614 PROTEIN-RELATED"/>
    <property type="match status" value="1"/>
</dbReference>
<feature type="transmembrane region" description="Helical" evidence="1">
    <location>
        <begin position="40"/>
        <end position="59"/>
    </location>
</feature>
<dbReference type="PANTHER" id="PTHR33490:SF3">
    <property type="entry name" value="CONSERVED INTEGRAL MEMBRANE PROTEIN"/>
    <property type="match status" value="1"/>
</dbReference>